<organism evidence="2 8">
    <name type="scientific">Streptococcus parasanguinis</name>
    <dbReference type="NCBI Taxonomy" id="1318"/>
    <lineage>
        <taxon>Bacteria</taxon>
        <taxon>Bacillati</taxon>
        <taxon>Bacillota</taxon>
        <taxon>Bacilli</taxon>
        <taxon>Lactobacillales</taxon>
        <taxon>Streptococcaceae</taxon>
        <taxon>Streptococcus</taxon>
    </lineage>
</organism>
<reference evidence="2 8" key="2">
    <citation type="journal article" date="2019" name="Nat. Med.">
        <title>A library of human gut bacterial isolates paired with longitudinal multiomics data enables mechanistic microbiome research.</title>
        <authorList>
            <person name="Poyet M."/>
            <person name="Groussin M."/>
            <person name="Gibbons S.M."/>
            <person name="Avila-Pacheco J."/>
            <person name="Jiang X."/>
            <person name="Kearney S.M."/>
            <person name="Perrotta A.R."/>
            <person name="Berdy B."/>
            <person name="Zhao S."/>
            <person name="Lieberman T.D."/>
            <person name="Swanson P.K."/>
            <person name="Smith M."/>
            <person name="Roesemann S."/>
            <person name="Alexander J.E."/>
            <person name="Rich S.A."/>
            <person name="Livny J."/>
            <person name="Vlamakis H."/>
            <person name="Clish C."/>
            <person name="Bullock K."/>
            <person name="Deik A."/>
            <person name="Scott J."/>
            <person name="Pierce K.A."/>
            <person name="Xavier R.J."/>
            <person name="Alm E.J."/>
        </authorList>
    </citation>
    <scope>NUCLEOTIDE SEQUENCE [LARGE SCALE GENOMIC DNA]</scope>
    <source>
        <strain evidence="2 8">BIOML-A1</strain>
    </source>
</reference>
<dbReference type="Pfam" id="PF19385">
    <property type="entry name" value="DUF5960"/>
    <property type="match status" value="1"/>
</dbReference>
<dbReference type="Proteomes" id="UP000285773">
    <property type="component" value="Unassembled WGS sequence"/>
</dbReference>
<dbReference type="InterPro" id="IPR046004">
    <property type="entry name" value="DUF5960"/>
</dbReference>
<evidence type="ECO:0000313" key="6">
    <source>
        <dbReference type="Proteomes" id="UP000285725"/>
    </source>
</evidence>
<dbReference type="Proteomes" id="UP001212685">
    <property type="component" value="Unassembled WGS sequence"/>
</dbReference>
<evidence type="ECO:0000313" key="5">
    <source>
        <dbReference type="EMBL" id="WNB83193.1"/>
    </source>
</evidence>
<dbReference type="Proteomes" id="UP000285725">
    <property type="component" value="Unassembled WGS sequence"/>
</dbReference>
<evidence type="ECO:0000313" key="7">
    <source>
        <dbReference type="Proteomes" id="UP000285773"/>
    </source>
</evidence>
<dbReference type="EMBL" id="QRQU01000002">
    <property type="protein sequence ID" value="RHN26161.1"/>
    <property type="molecule type" value="Genomic_DNA"/>
</dbReference>
<evidence type="ECO:0000313" key="4">
    <source>
        <dbReference type="EMBL" id="RHN26161.1"/>
    </source>
</evidence>
<name>A0A0F3H368_STRPA</name>
<gene>
    <name evidence="3" type="ORF">DW820_06880</name>
    <name evidence="4" type="ORF">DWZ19_03755</name>
    <name evidence="2" type="ORF">GMC94_10570</name>
    <name evidence="1" type="ORF">PNV36_00025</name>
    <name evidence="5" type="ORF">RDV49_09760</name>
</gene>
<dbReference type="Proteomes" id="UP000441330">
    <property type="component" value="Unassembled WGS sequence"/>
</dbReference>
<evidence type="ECO:0000313" key="8">
    <source>
        <dbReference type="Proteomes" id="UP000441330"/>
    </source>
</evidence>
<dbReference type="EMBL" id="CP133988">
    <property type="protein sequence ID" value="WNB83193.1"/>
    <property type="molecule type" value="Genomic_DNA"/>
</dbReference>
<dbReference type="AlphaFoldDB" id="A0A0F3H368"/>
<protein>
    <submittedName>
        <fullName evidence="1">DUF5960 family protein</fullName>
    </submittedName>
</protein>
<evidence type="ECO:0000313" key="3">
    <source>
        <dbReference type="EMBL" id="RHC95052.1"/>
    </source>
</evidence>
<dbReference type="EMBL" id="WMZJ01000010">
    <property type="protein sequence ID" value="MTS55262.1"/>
    <property type="molecule type" value="Genomic_DNA"/>
</dbReference>
<evidence type="ECO:0000313" key="2">
    <source>
        <dbReference type="EMBL" id="MTS55262.1"/>
    </source>
</evidence>
<dbReference type="EMBL" id="QSIO01000002">
    <property type="protein sequence ID" value="RHC95052.1"/>
    <property type="molecule type" value="Genomic_DNA"/>
</dbReference>
<dbReference type="Proteomes" id="UP001248323">
    <property type="component" value="Chromosome"/>
</dbReference>
<dbReference type="RefSeq" id="WP_003005875.1">
    <property type="nucleotide sequence ID" value="NZ_CABJDC010000002.1"/>
</dbReference>
<evidence type="ECO:0000313" key="1">
    <source>
        <dbReference type="EMBL" id="MDB8618785.1"/>
    </source>
</evidence>
<accession>A0A0F3H368</accession>
<dbReference type="EMBL" id="JAQMJV010000001">
    <property type="protein sequence ID" value="MDB8618785.1"/>
    <property type="molecule type" value="Genomic_DNA"/>
</dbReference>
<proteinExistence type="predicted"/>
<reference evidence="5" key="4">
    <citation type="submission" date="2023-09" db="EMBL/GenBank/DDBJ databases">
        <title>Streptococcus_parasanguinius_hifiasm_complete_genome_Zymo_Research_ D6332.</title>
        <authorList>
            <person name="Damerum A."/>
        </authorList>
    </citation>
    <scope>NUCLEOTIDE SEQUENCE</scope>
    <source>
        <strain evidence="5">B-1756</strain>
    </source>
</reference>
<reference evidence="1" key="3">
    <citation type="submission" date="2023-01" db="EMBL/GenBank/DDBJ databases">
        <title>Human gut microbiome strain richness.</title>
        <authorList>
            <person name="Chen-Liaw A."/>
        </authorList>
    </citation>
    <scope>NUCLEOTIDE SEQUENCE</scope>
    <source>
        <strain evidence="1">1001262st2_G8_1001262B_160229</strain>
    </source>
</reference>
<reference evidence="6 7" key="1">
    <citation type="submission" date="2018-08" db="EMBL/GenBank/DDBJ databases">
        <title>A genome reference for cultivated species of the human gut microbiota.</title>
        <authorList>
            <person name="Zou Y."/>
            <person name="Xue W."/>
            <person name="Luo G."/>
        </authorList>
    </citation>
    <scope>NUCLEOTIDE SEQUENCE [LARGE SCALE GENOMIC DNA]</scope>
    <source>
        <strain evidence="4 6">AF30-12BH</strain>
        <strain evidence="3 7">AM33-3BH</strain>
    </source>
</reference>
<sequence length="108" mass="13096">MKPIQTKHELQFDYFSENYHQFEMDFYKWAATSTPLVFLEDDILHSMAAGQRNYFRLHHTKSRDHRDHYFYFKVSTLSQSPLTRIYAYTGHHLQKIDPHQTEKKDSLI</sequence>